<dbReference type="PATRIC" id="fig|1341683.3.peg.969"/>
<organism evidence="1 2">
    <name type="scientific">Acinetobacter brisouii CIP 110357</name>
    <dbReference type="NCBI Taxonomy" id="1341683"/>
    <lineage>
        <taxon>Bacteria</taxon>
        <taxon>Pseudomonadati</taxon>
        <taxon>Pseudomonadota</taxon>
        <taxon>Gammaproteobacteria</taxon>
        <taxon>Moraxellales</taxon>
        <taxon>Moraxellaceae</taxon>
        <taxon>Acinetobacter</taxon>
    </lineage>
</organism>
<comment type="caution">
    <text evidence="1">The sequence shown here is derived from an EMBL/GenBank/DDBJ whole genome shotgun (WGS) entry which is preliminary data.</text>
</comment>
<gene>
    <name evidence="1" type="ORF">P255_00979</name>
</gene>
<dbReference type="HOGENOM" id="CLU_021036_0_0_6"/>
<dbReference type="Proteomes" id="UP000018418">
    <property type="component" value="Unassembled WGS sequence"/>
</dbReference>
<evidence type="ECO:0000313" key="1">
    <source>
        <dbReference type="EMBL" id="ESK51884.1"/>
    </source>
</evidence>
<name>V2VVW8_9GAMM</name>
<proteinExistence type="predicted"/>
<sequence length="692" mass="76348">MKSTVIKNNFSAGELSPVLTTRTDIQQYANGAKELTNMIPLVEGGVRKRPGTYFRQIIAGALRLIPFVVKSESSYLLIFKPLQLIVYNPRTYAVVATLTTPYTADQIPDVQFVQYRYDMFFTHSKVPVQRFRSSTDFTNWEIAEFIFTHPPLNDDAARYPFRKATPSDKTIGTNITVTLSDVAEWASATSYIKGDVVVSSLVYWQALVANTNQPPAVNSTYWAPVTSTAVDTFLATDVGSYISINGGIVKVTQFTSATVVAGEIVKAFDSVNAAVERSWGITPPAFNATNGYPRCVTFFKQRLALANILAAPNKIWLSAVGENGNFLETTDDADAFSIVSASGLSNSILFIEATRGVICLTSGGEYMVSSNGALTPTTAEINEHTAYGAYPITRPCRVGNELLFVQRGGERLRALSYRYEVDGLVSPEISTLASHIGEEHGGIEEITYQQEPESIVWCKMGDGKVASITFNRDQEVVAWAQHDFGGSTLSMCSLPTKLGSDQCFMLINRNGSICLEEVSFNANMDSQRDAAIVNNAIDVSPITYIDSFDLMKQEDSEIYYAVAFTKSGTTLKISNTDQSGTVQLGKPFDCKMQLFPPELSQSPASTMIYKAQIIRMAFFFYKTLAPVFNGKQLELLKFSNDPLSKRKLFTGRYLHEGGNFSDLYDVPLVITHNKPLPFRLQAVAMEISINER</sequence>
<keyword evidence="2" id="KW-1185">Reference proteome</keyword>
<dbReference type="OrthoDB" id="5438497at2"/>
<dbReference type="EMBL" id="AYEU01000004">
    <property type="protein sequence ID" value="ESK51884.1"/>
    <property type="molecule type" value="Genomic_DNA"/>
</dbReference>
<evidence type="ECO:0000313" key="2">
    <source>
        <dbReference type="Proteomes" id="UP000018418"/>
    </source>
</evidence>
<accession>V2VVW8</accession>
<reference evidence="1 2" key="1">
    <citation type="submission" date="2013-10" db="EMBL/GenBank/DDBJ databases">
        <title>The Genome Sequence of Acinetobacter brisouii CIP 110357.</title>
        <authorList>
            <consortium name="The Broad Institute Genomics Platform"/>
            <consortium name="The Broad Institute Genome Sequencing Center for Infectious Disease"/>
            <person name="Cerqueira G."/>
            <person name="Feldgarden M."/>
            <person name="Courvalin P."/>
            <person name="Grillot-Courvalin C."/>
            <person name="Clermont D."/>
            <person name="Rocha E."/>
            <person name="Yoon E.-J."/>
            <person name="Nemec A."/>
            <person name="Young S.K."/>
            <person name="Zeng Q."/>
            <person name="Gargeya S."/>
            <person name="Fitzgerald M."/>
            <person name="Abouelleil A."/>
            <person name="Alvarado L."/>
            <person name="Berlin A.M."/>
            <person name="Chapman S.B."/>
            <person name="Gainer-Dewar J."/>
            <person name="Goldberg J."/>
            <person name="Gnerre S."/>
            <person name="Griggs A."/>
            <person name="Gujja S."/>
            <person name="Hansen M."/>
            <person name="Howarth C."/>
            <person name="Imamovic A."/>
            <person name="Ireland A."/>
            <person name="Larimer J."/>
            <person name="McCowan C."/>
            <person name="Murphy C."/>
            <person name="Pearson M."/>
            <person name="Poon T.W."/>
            <person name="Priest M."/>
            <person name="Roberts A."/>
            <person name="Saif S."/>
            <person name="Shea T."/>
            <person name="Sykes S."/>
            <person name="Wortman J."/>
            <person name="Nusbaum C."/>
            <person name="Birren B."/>
        </authorList>
    </citation>
    <scope>NUCLEOTIDE SEQUENCE [LARGE SCALE GENOMIC DNA]</scope>
    <source>
        <strain evidence="1 2">CIP 110357</strain>
    </source>
</reference>
<evidence type="ECO:0008006" key="3">
    <source>
        <dbReference type="Google" id="ProtNLM"/>
    </source>
</evidence>
<dbReference type="AlphaFoldDB" id="V2VVW8"/>
<dbReference type="RefSeq" id="WP_004900985.1">
    <property type="nucleotide sequence ID" value="NZ_BBTI01000024.1"/>
</dbReference>
<protein>
    <recommendedName>
        <fullName evidence="3">Carbohydrate-binding protein</fullName>
    </recommendedName>
</protein>